<dbReference type="Proteomes" id="UP001295444">
    <property type="component" value="Chromosome 01"/>
</dbReference>
<sequence length="81" mass="9710">MYPDDREYTHYSMIHKRYSRIEDIFMQQEQLTTMQTAEIGAAQWSDHGPVILKIDSQRMHPTSWAWRLQDSLLLNLTVKEQ</sequence>
<evidence type="ECO:0000313" key="2">
    <source>
        <dbReference type="Proteomes" id="UP001295444"/>
    </source>
</evidence>
<dbReference type="EMBL" id="OW240912">
    <property type="protein sequence ID" value="CAH2222699.1"/>
    <property type="molecule type" value="Genomic_DNA"/>
</dbReference>
<gene>
    <name evidence="1" type="ORF">PECUL_23A051261</name>
</gene>
<protein>
    <recommendedName>
        <fullName evidence="3">Endonuclease/exonuclease/phosphatase domain-containing protein</fullName>
    </recommendedName>
</protein>
<name>A0AAD1R3Z0_PELCU</name>
<accession>A0AAD1R3Z0</accession>
<evidence type="ECO:0000313" key="1">
    <source>
        <dbReference type="EMBL" id="CAH2222699.1"/>
    </source>
</evidence>
<dbReference type="InterPro" id="IPR036691">
    <property type="entry name" value="Endo/exonu/phosph_ase_sf"/>
</dbReference>
<reference evidence="1" key="1">
    <citation type="submission" date="2022-03" db="EMBL/GenBank/DDBJ databases">
        <authorList>
            <person name="Alioto T."/>
            <person name="Alioto T."/>
            <person name="Gomez Garrido J."/>
        </authorList>
    </citation>
    <scope>NUCLEOTIDE SEQUENCE</scope>
</reference>
<proteinExistence type="predicted"/>
<feature type="non-terminal residue" evidence="1">
    <location>
        <position position="81"/>
    </location>
</feature>
<dbReference type="Gene3D" id="3.60.10.10">
    <property type="entry name" value="Endonuclease/exonuclease/phosphatase"/>
    <property type="match status" value="1"/>
</dbReference>
<organism evidence="1 2">
    <name type="scientific">Pelobates cultripes</name>
    <name type="common">Western spadefoot toad</name>
    <dbReference type="NCBI Taxonomy" id="61616"/>
    <lineage>
        <taxon>Eukaryota</taxon>
        <taxon>Metazoa</taxon>
        <taxon>Chordata</taxon>
        <taxon>Craniata</taxon>
        <taxon>Vertebrata</taxon>
        <taxon>Euteleostomi</taxon>
        <taxon>Amphibia</taxon>
        <taxon>Batrachia</taxon>
        <taxon>Anura</taxon>
        <taxon>Pelobatoidea</taxon>
        <taxon>Pelobatidae</taxon>
        <taxon>Pelobates</taxon>
    </lineage>
</organism>
<evidence type="ECO:0008006" key="3">
    <source>
        <dbReference type="Google" id="ProtNLM"/>
    </source>
</evidence>
<dbReference type="AlphaFoldDB" id="A0AAD1R3Z0"/>
<keyword evidence="2" id="KW-1185">Reference proteome</keyword>